<keyword evidence="4 7" id="KW-0408">Iron</keyword>
<dbReference type="GO" id="GO:0046872">
    <property type="term" value="F:metal ion binding"/>
    <property type="evidence" value="ECO:0007669"/>
    <property type="project" value="UniProtKB-KW"/>
</dbReference>
<accession>A0A2U1E5M1</accession>
<dbReference type="PANTHER" id="PTHR43342">
    <property type="entry name" value="NADH-QUINONE OXIDOREDUCTASE, E SUBUNIT"/>
    <property type="match status" value="1"/>
</dbReference>
<keyword evidence="5 7" id="KW-0411">Iron-sulfur</keyword>
<dbReference type="SUPFAM" id="SSF52833">
    <property type="entry name" value="Thioredoxin-like"/>
    <property type="match status" value="1"/>
</dbReference>
<comment type="similarity">
    <text evidence="1">Belongs to the complex I 24 kDa subunit family.</text>
</comment>
<dbReference type="CDD" id="cd03064">
    <property type="entry name" value="TRX_Fd_NuoE"/>
    <property type="match status" value="1"/>
</dbReference>
<reference evidence="8 9" key="1">
    <citation type="submission" date="2018-04" db="EMBL/GenBank/DDBJ databases">
        <title>Genomic Encyclopedia of Type Strains, Phase IV (KMG-IV): sequencing the most valuable type-strain genomes for metagenomic binning, comparative biology and taxonomic classification.</title>
        <authorList>
            <person name="Goeker M."/>
        </authorList>
    </citation>
    <scope>NUCLEOTIDE SEQUENCE [LARGE SCALE GENOMIC DNA]</scope>
    <source>
        <strain evidence="8 9">DSM 20705</strain>
    </source>
</reference>
<gene>
    <name evidence="8" type="ORF">C7381_102137</name>
</gene>
<dbReference type="InterPro" id="IPR041921">
    <property type="entry name" value="NuoE_N"/>
</dbReference>
<dbReference type="InterPro" id="IPR036249">
    <property type="entry name" value="Thioredoxin-like_sf"/>
</dbReference>
<protein>
    <submittedName>
        <fullName evidence="8">NADP-reducing hydrogenase subunit HndA</fullName>
    </submittedName>
</protein>
<organism evidence="8 9">
    <name type="scientific">Ezakiella coagulans</name>
    <dbReference type="NCBI Taxonomy" id="46507"/>
    <lineage>
        <taxon>Bacteria</taxon>
        <taxon>Bacillati</taxon>
        <taxon>Bacillota</taxon>
        <taxon>Tissierellia</taxon>
        <taxon>Ezakiella</taxon>
    </lineage>
</organism>
<evidence type="ECO:0000256" key="2">
    <source>
        <dbReference type="ARBA" id="ARBA00022714"/>
    </source>
</evidence>
<feature type="binding site" evidence="7">
    <location>
        <position position="90"/>
    </location>
    <ligand>
        <name>[2Fe-2S] cluster</name>
        <dbReference type="ChEBI" id="CHEBI:190135"/>
    </ligand>
</feature>
<dbReference type="AlphaFoldDB" id="A0A2U1E5M1"/>
<dbReference type="EMBL" id="QEKV01000002">
    <property type="protein sequence ID" value="PVY95248.1"/>
    <property type="molecule type" value="Genomic_DNA"/>
</dbReference>
<evidence type="ECO:0000313" key="9">
    <source>
        <dbReference type="Proteomes" id="UP000245793"/>
    </source>
</evidence>
<proteinExistence type="inferred from homology"/>
<evidence type="ECO:0000256" key="7">
    <source>
        <dbReference type="PIRSR" id="PIRSR000216-1"/>
    </source>
</evidence>
<comment type="cofactor">
    <cofactor evidence="6">
        <name>[2Fe-2S] cluster</name>
        <dbReference type="ChEBI" id="CHEBI:190135"/>
    </cofactor>
</comment>
<evidence type="ECO:0000256" key="3">
    <source>
        <dbReference type="ARBA" id="ARBA00022723"/>
    </source>
</evidence>
<comment type="caution">
    <text evidence="8">The sequence shown here is derived from an EMBL/GenBank/DDBJ whole genome shotgun (WGS) entry which is preliminary data.</text>
</comment>
<keyword evidence="2 7" id="KW-0001">2Fe-2S</keyword>
<dbReference type="Proteomes" id="UP000245793">
    <property type="component" value="Unassembled WGS sequence"/>
</dbReference>
<name>A0A2U1E5M1_9FIRM</name>
<feature type="binding site" evidence="7">
    <location>
        <position position="130"/>
    </location>
    <ligand>
        <name>[2Fe-2S] cluster</name>
        <dbReference type="ChEBI" id="CHEBI:190135"/>
    </ligand>
</feature>
<dbReference type="InterPro" id="IPR028431">
    <property type="entry name" value="NADP_DH_HndA-like"/>
</dbReference>
<dbReference type="PIRSF" id="PIRSF000216">
    <property type="entry name" value="NADH_DH_24kDa"/>
    <property type="match status" value="1"/>
</dbReference>
<dbReference type="Gene3D" id="3.40.30.10">
    <property type="entry name" value="Glutaredoxin"/>
    <property type="match status" value="1"/>
</dbReference>
<dbReference type="Pfam" id="PF01257">
    <property type="entry name" value="2Fe-2S_thioredx"/>
    <property type="match status" value="1"/>
</dbReference>
<keyword evidence="9" id="KW-1185">Reference proteome</keyword>
<feature type="binding site" evidence="7">
    <location>
        <position position="126"/>
    </location>
    <ligand>
        <name>[2Fe-2S] cluster</name>
        <dbReference type="ChEBI" id="CHEBI:190135"/>
    </ligand>
</feature>
<dbReference type="GO" id="GO:0016491">
    <property type="term" value="F:oxidoreductase activity"/>
    <property type="evidence" value="ECO:0007669"/>
    <property type="project" value="InterPro"/>
</dbReference>
<dbReference type="Gene3D" id="1.10.10.1590">
    <property type="entry name" value="NADH-quinone oxidoreductase subunit E"/>
    <property type="match status" value="1"/>
</dbReference>
<evidence type="ECO:0000256" key="1">
    <source>
        <dbReference type="ARBA" id="ARBA00010643"/>
    </source>
</evidence>
<evidence type="ECO:0000256" key="4">
    <source>
        <dbReference type="ARBA" id="ARBA00023004"/>
    </source>
</evidence>
<evidence type="ECO:0000256" key="6">
    <source>
        <dbReference type="ARBA" id="ARBA00034078"/>
    </source>
</evidence>
<sequence>MTFCYKKDKDKFDEFVKFVDMKKDTPGAVMPVLQEAQHIFGYIPEPIVDYIALKLNKPSSEIFGVATFYSQFTLTPRGEHEICICLGTACYVKGADKLLDEFCKTLNVKPGETTPDGKFSVIETRCVGECGSAPVVTVDGKNIPFVKKDMIDQILFDAEGK</sequence>
<dbReference type="RefSeq" id="WP_034544782.1">
    <property type="nucleotide sequence ID" value="NZ_CP096650.1"/>
</dbReference>
<comment type="cofactor">
    <cofactor evidence="7">
        <name>[2Fe-2S] cluster</name>
        <dbReference type="ChEBI" id="CHEBI:190135"/>
    </cofactor>
    <text evidence="7">Binds 1 [2Fe-2S] cluster.</text>
</comment>
<feature type="binding site" evidence="7">
    <location>
        <position position="85"/>
    </location>
    <ligand>
        <name>[2Fe-2S] cluster</name>
        <dbReference type="ChEBI" id="CHEBI:190135"/>
    </ligand>
</feature>
<keyword evidence="3 7" id="KW-0479">Metal-binding</keyword>
<dbReference type="PANTHER" id="PTHR43342:SF2">
    <property type="entry name" value="POTENTIAL NAD-REDUCING HYDROGENASE SUBUNIT"/>
    <property type="match status" value="1"/>
</dbReference>
<dbReference type="InterPro" id="IPR002023">
    <property type="entry name" value="NuoE-like"/>
</dbReference>
<evidence type="ECO:0000313" key="8">
    <source>
        <dbReference type="EMBL" id="PVY95248.1"/>
    </source>
</evidence>
<dbReference type="GO" id="GO:0051537">
    <property type="term" value="F:2 iron, 2 sulfur cluster binding"/>
    <property type="evidence" value="ECO:0007669"/>
    <property type="project" value="UniProtKB-KW"/>
</dbReference>
<evidence type="ECO:0000256" key="5">
    <source>
        <dbReference type="ARBA" id="ARBA00023014"/>
    </source>
</evidence>
<dbReference type="InterPro" id="IPR042128">
    <property type="entry name" value="NuoE_dom"/>
</dbReference>